<sequence length="64" mass="7591">MPYYVVEVGTPEGEWLPIAGFGEDHSILLPDSHQRMTFEEANRRYRQLTATFPFEEFRISRKDE</sequence>
<dbReference type="RefSeq" id="WP_345242762.1">
    <property type="nucleotide sequence ID" value="NZ_BAABHD010000022.1"/>
</dbReference>
<gene>
    <name evidence="1" type="ORF">GCM10023189_18400</name>
</gene>
<reference evidence="2" key="1">
    <citation type="journal article" date="2019" name="Int. J. Syst. Evol. Microbiol.">
        <title>The Global Catalogue of Microorganisms (GCM) 10K type strain sequencing project: providing services to taxonomists for standard genome sequencing and annotation.</title>
        <authorList>
            <consortium name="The Broad Institute Genomics Platform"/>
            <consortium name="The Broad Institute Genome Sequencing Center for Infectious Disease"/>
            <person name="Wu L."/>
            <person name="Ma J."/>
        </authorList>
    </citation>
    <scope>NUCLEOTIDE SEQUENCE [LARGE SCALE GENOMIC DNA]</scope>
    <source>
        <strain evidence="2">JCM 17927</strain>
    </source>
</reference>
<accession>A0ABP8MR14</accession>
<dbReference type="EMBL" id="BAABHD010000022">
    <property type="protein sequence ID" value="GAA4453422.1"/>
    <property type="molecule type" value="Genomic_DNA"/>
</dbReference>
<organism evidence="1 2">
    <name type="scientific">Nibrella saemangeumensis</name>
    <dbReference type="NCBI Taxonomy" id="1084526"/>
    <lineage>
        <taxon>Bacteria</taxon>
        <taxon>Pseudomonadati</taxon>
        <taxon>Bacteroidota</taxon>
        <taxon>Cytophagia</taxon>
        <taxon>Cytophagales</taxon>
        <taxon>Spirosomataceae</taxon>
        <taxon>Nibrella</taxon>
    </lineage>
</organism>
<proteinExistence type="predicted"/>
<protein>
    <submittedName>
        <fullName evidence="1">Uncharacterized protein</fullName>
    </submittedName>
</protein>
<keyword evidence="2" id="KW-1185">Reference proteome</keyword>
<evidence type="ECO:0000313" key="1">
    <source>
        <dbReference type="EMBL" id="GAA4453422.1"/>
    </source>
</evidence>
<name>A0ABP8MR14_9BACT</name>
<evidence type="ECO:0000313" key="2">
    <source>
        <dbReference type="Proteomes" id="UP001501175"/>
    </source>
</evidence>
<dbReference type="Proteomes" id="UP001501175">
    <property type="component" value="Unassembled WGS sequence"/>
</dbReference>
<comment type="caution">
    <text evidence="1">The sequence shown here is derived from an EMBL/GenBank/DDBJ whole genome shotgun (WGS) entry which is preliminary data.</text>
</comment>